<reference evidence="4" key="1">
    <citation type="submission" date="2023-10" db="EMBL/GenBank/DDBJ databases">
        <authorList>
            <person name="Noh H."/>
        </authorList>
    </citation>
    <scope>NUCLEOTIDE SEQUENCE</scope>
    <source>
        <strain evidence="4">DUCC4014</strain>
    </source>
</reference>
<dbReference type="EMBL" id="CP086714">
    <property type="protein sequence ID" value="WOO77303.1"/>
    <property type="molecule type" value="Genomic_DNA"/>
</dbReference>
<accession>A0AAF0Y5V4</accession>
<dbReference type="AlphaFoldDB" id="A0AAF0Y5V4"/>
<feature type="region of interest" description="Disordered" evidence="1">
    <location>
        <begin position="492"/>
        <end position="516"/>
    </location>
</feature>
<organism evidence="4 5">
    <name type="scientific">Vanrija pseudolonga</name>
    <dbReference type="NCBI Taxonomy" id="143232"/>
    <lineage>
        <taxon>Eukaryota</taxon>
        <taxon>Fungi</taxon>
        <taxon>Dikarya</taxon>
        <taxon>Basidiomycota</taxon>
        <taxon>Agaricomycotina</taxon>
        <taxon>Tremellomycetes</taxon>
        <taxon>Trichosporonales</taxon>
        <taxon>Trichosporonaceae</taxon>
        <taxon>Vanrija</taxon>
    </lineage>
</organism>
<evidence type="ECO:0000256" key="1">
    <source>
        <dbReference type="SAM" id="MobiDB-lite"/>
    </source>
</evidence>
<evidence type="ECO:0000256" key="3">
    <source>
        <dbReference type="SAM" id="SignalP"/>
    </source>
</evidence>
<feature type="signal peptide" evidence="3">
    <location>
        <begin position="1"/>
        <end position="30"/>
    </location>
</feature>
<feature type="compositionally biased region" description="Polar residues" evidence="1">
    <location>
        <begin position="535"/>
        <end position="545"/>
    </location>
</feature>
<feature type="compositionally biased region" description="Low complexity" evidence="1">
    <location>
        <begin position="666"/>
        <end position="678"/>
    </location>
</feature>
<proteinExistence type="predicted"/>
<keyword evidence="3" id="KW-0732">Signal</keyword>
<feature type="compositionally biased region" description="Low complexity" evidence="1">
    <location>
        <begin position="626"/>
        <end position="646"/>
    </location>
</feature>
<feature type="compositionally biased region" description="Polar residues" evidence="1">
    <location>
        <begin position="503"/>
        <end position="515"/>
    </location>
</feature>
<keyword evidence="2" id="KW-1133">Transmembrane helix</keyword>
<evidence type="ECO:0000313" key="5">
    <source>
        <dbReference type="Proteomes" id="UP000827549"/>
    </source>
</evidence>
<feature type="transmembrane region" description="Helical" evidence="2">
    <location>
        <begin position="401"/>
        <end position="422"/>
    </location>
</feature>
<evidence type="ECO:0000256" key="2">
    <source>
        <dbReference type="SAM" id="Phobius"/>
    </source>
</evidence>
<feature type="region of interest" description="Disordered" evidence="1">
    <location>
        <begin position="534"/>
        <end position="678"/>
    </location>
</feature>
<feature type="compositionally biased region" description="Low complexity" evidence="1">
    <location>
        <begin position="604"/>
        <end position="616"/>
    </location>
</feature>
<keyword evidence="2" id="KW-0472">Membrane</keyword>
<gene>
    <name evidence="4" type="ORF">LOC62_01G000892</name>
</gene>
<dbReference type="Proteomes" id="UP000827549">
    <property type="component" value="Chromosome 1"/>
</dbReference>
<evidence type="ECO:0008006" key="6">
    <source>
        <dbReference type="Google" id="ProtNLM"/>
    </source>
</evidence>
<keyword evidence="2" id="KW-0812">Transmembrane</keyword>
<dbReference type="RefSeq" id="XP_062623335.1">
    <property type="nucleotide sequence ID" value="XM_062767351.1"/>
</dbReference>
<protein>
    <recommendedName>
        <fullName evidence="6">Fibronectin type-III domain-containing protein</fullName>
    </recommendedName>
</protein>
<feature type="region of interest" description="Disordered" evidence="1">
    <location>
        <begin position="431"/>
        <end position="476"/>
    </location>
</feature>
<feature type="chain" id="PRO_5042073772" description="Fibronectin type-III domain-containing protein" evidence="3">
    <location>
        <begin position="31"/>
        <end position="678"/>
    </location>
</feature>
<dbReference type="GeneID" id="87804150"/>
<keyword evidence="5" id="KW-1185">Reference proteome</keyword>
<sequence>MALSLAFSALAAAAATGLMGLGAGPGLVSAQSSIATGYNITFNWTLNDMDSQIQFFPDSQSPTPPKGFLWNTTFAQSPWSTYQPGQTGVGDSVHVATVNLDSYDNSPLSLTPRVQIQFVGTGIYINGWVNVTNDDWTDAPISFQVDSQVTDYHQSPPRPVLVSATNLPWGYHNCTLWLNRGTIHLDNITLITGMANTAPDIDFVDCNIVNAVANNGSMATAFQYTGSWNTSTQIGYTPAANATANNNTAVGNGTAKAVVQQSPAAQNATNSTSVTSMVYPEVVGLPGASLFIPIPANTSFLAINGSTGPKHGHFVLHWNTPPPNTQNDIALSMWSPWSNSAVLYQVPLDPLVHYNLTIYVSNDTTIADGVISINSVTFYPYFSSNAPSDWDYSTGPNKGAIAGGVVGGVVGVALIAALAFYFGRRRRNSREAQAPIESANAEKLASVDGSRVDLGSSPTSSHGSQPPSPVDGRGPPVLVANAAQHLLPIHEYEPPLSPVGGTPTRTSPWATQPPGTDTVPYVVAKAETLAYLESHNGNGSSSPVTRTASPALASLPSTSSKSTPPRPPPVRTRPVEQEQDAGAIDLEPELVPPVYNPEWAQARSTAPTPITTTPSSGLPEAGPSLVTATSPISPTSPVVASPVSPTHLAPAPSAALNDNTHDTEEAAAGPGPSSSSSS</sequence>
<name>A0AAF0Y5V4_9TREE</name>
<feature type="compositionally biased region" description="Low complexity" evidence="1">
    <location>
        <begin position="546"/>
        <end position="563"/>
    </location>
</feature>
<feature type="compositionally biased region" description="Polar residues" evidence="1">
    <location>
        <begin position="456"/>
        <end position="465"/>
    </location>
</feature>
<evidence type="ECO:0000313" key="4">
    <source>
        <dbReference type="EMBL" id="WOO77303.1"/>
    </source>
</evidence>